<dbReference type="SUPFAM" id="SSF55729">
    <property type="entry name" value="Acyl-CoA N-acyltransferases (Nat)"/>
    <property type="match status" value="1"/>
</dbReference>
<organism evidence="4 5">
    <name type="scientific">Pseudaquabacterium inlustre</name>
    <dbReference type="NCBI Taxonomy" id="2984192"/>
    <lineage>
        <taxon>Bacteria</taxon>
        <taxon>Pseudomonadati</taxon>
        <taxon>Pseudomonadota</taxon>
        <taxon>Betaproteobacteria</taxon>
        <taxon>Burkholderiales</taxon>
        <taxon>Sphaerotilaceae</taxon>
        <taxon>Pseudaquabacterium</taxon>
    </lineage>
</organism>
<evidence type="ECO:0000313" key="5">
    <source>
        <dbReference type="Proteomes" id="UP001365405"/>
    </source>
</evidence>
<comment type="caution">
    <text evidence="4">The sequence shown here is derived from an EMBL/GenBank/DDBJ whole genome shotgun (WGS) entry which is preliminary data.</text>
</comment>
<dbReference type="Proteomes" id="UP001365405">
    <property type="component" value="Unassembled WGS sequence"/>
</dbReference>
<dbReference type="PANTHER" id="PTHR43877">
    <property type="entry name" value="AMINOALKYLPHOSPHONATE N-ACETYLTRANSFERASE-RELATED-RELATED"/>
    <property type="match status" value="1"/>
</dbReference>
<evidence type="ECO:0000313" key="4">
    <source>
        <dbReference type="EMBL" id="MEK8051975.1"/>
    </source>
</evidence>
<keyword evidence="5" id="KW-1185">Reference proteome</keyword>
<dbReference type="RefSeq" id="WP_341411667.1">
    <property type="nucleotide sequence ID" value="NZ_JBBUTH010000008.1"/>
</dbReference>
<dbReference type="InterPro" id="IPR000182">
    <property type="entry name" value="GNAT_dom"/>
</dbReference>
<dbReference type="InterPro" id="IPR050832">
    <property type="entry name" value="Bact_Acetyltransf"/>
</dbReference>
<dbReference type="Gene3D" id="3.40.630.30">
    <property type="match status" value="1"/>
</dbReference>
<evidence type="ECO:0000256" key="2">
    <source>
        <dbReference type="ARBA" id="ARBA00023315"/>
    </source>
</evidence>
<reference evidence="4 5" key="1">
    <citation type="submission" date="2024-04" db="EMBL/GenBank/DDBJ databases">
        <title>Novel species of the genus Ideonella isolated from streams.</title>
        <authorList>
            <person name="Lu H."/>
        </authorList>
    </citation>
    <scope>NUCLEOTIDE SEQUENCE [LARGE SCALE GENOMIC DNA]</scope>
    <source>
        <strain evidence="4 5">DXS22W</strain>
    </source>
</reference>
<dbReference type="InterPro" id="IPR016181">
    <property type="entry name" value="Acyl_CoA_acyltransferase"/>
</dbReference>
<keyword evidence="2" id="KW-0012">Acyltransferase</keyword>
<dbReference type="EMBL" id="JBBUTH010000008">
    <property type="protein sequence ID" value="MEK8051975.1"/>
    <property type="molecule type" value="Genomic_DNA"/>
</dbReference>
<proteinExistence type="predicted"/>
<gene>
    <name evidence="4" type="ORF">AACH10_17115</name>
</gene>
<evidence type="ECO:0000256" key="1">
    <source>
        <dbReference type="ARBA" id="ARBA00022679"/>
    </source>
</evidence>
<dbReference type="Pfam" id="PF00583">
    <property type="entry name" value="Acetyltransf_1"/>
    <property type="match status" value="1"/>
</dbReference>
<accession>A0ABU9CMX8</accession>
<keyword evidence="1" id="KW-0808">Transferase</keyword>
<feature type="domain" description="N-acetyltransferase" evidence="3">
    <location>
        <begin position="2"/>
        <end position="150"/>
    </location>
</feature>
<sequence>MPTIRPARADDLPALGALFDAYRQFYAQPADLDTATRFIAQRLARGDAQILVAEAESGELLGFCQLYPLFCSISAQPIYCLSDLFVWPAQRRSGAGRQLLLAAEDLARAQGKVRLDLTTAHTNHTAQRLYESLGWQRDTVYAAYTRSVAA</sequence>
<protein>
    <submittedName>
        <fullName evidence="4">GNAT family N-acetyltransferase</fullName>
    </submittedName>
</protein>
<dbReference type="PROSITE" id="PS51186">
    <property type="entry name" value="GNAT"/>
    <property type="match status" value="1"/>
</dbReference>
<name>A0ABU9CMX8_9BURK</name>
<dbReference type="CDD" id="cd04301">
    <property type="entry name" value="NAT_SF"/>
    <property type="match status" value="1"/>
</dbReference>
<evidence type="ECO:0000259" key="3">
    <source>
        <dbReference type="PROSITE" id="PS51186"/>
    </source>
</evidence>